<feature type="compositionally biased region" description="Polar residues" evidence="1">
    <location>
        <begin position="109"/>
        <end position="123"/>
    </location>
</feature>
<comment type="caution">
    <text evidence="2">The sequence shown here is derived from an EMBL/GenBank/DDBJ whole genome shotgun (WGS) entry which is preliminary data.</text>
</comment>
<dbReference type="AlphaFoldDB" id="A0AAD6SS45"/>
<sequence>MPGLGLGLDIPRTHIEFSYDTLRRHRVIWVLQLCEGGLWAAMGGTRVVLEGRKENTAERDTPDFHAVVDTPDGMPRSVRGGNRHSRGQQALTECISATSEDLELKVQPRFNTGSQRRLSTGQAAPNKERVRKKKSAASRYATPASQDGVTQTRQRGGDTDSEEGRATAGISAIGDAPAHARRWPHRTPTPAHRTRPEDRARRTQQTNGGAPRSSTSTNPTASQPAQEQPQLSTPHRTRTKRTKRKRTRAPRCHTTRAPPSTARAVRRVQPREGYRYRGYARKGDAGSLRRSMVIIPFTWCLVLNQRGKARAETYNCVRIR</sequence>
<keyword evidence="3" id="KW-1185">Reference proteome</keyword>
<reference evidence="2" key="1">
    <citation type="submission" date="2023-03" db="EMBL/GenBank/DDBJ databases">
        <title>Massive genome expansion in bonnet fungi (Mycena s.s.) driven by repeated elements and novel gene families across ecological guilds.</title>
        <authorList>
            <consortium name="Lawrence Berkeley National Laboratory"/>
            <person name="Harder C.B."/>
            <person name="Miyauchi S."/>
            <person name="Viragh M."/>
            <person name="Kuo A."/>
            <person name="Thoen E."/>
            <person name="Andreopoulos B."/>
            <person name="Lu D."/>
            <person name="Skrede I."/>
            <person name="Drula E."/>
            <person name="Henrissat B."/>
            <person name="Morin E."/>
            <person name="Kohler A."/>
            <person name="Barry K."/>
            <person name="LaButti K."/>
            <person name="Morin E."/>
            <person name="Salamov A."/>
            <person name="Lipzen A."/>
            <person name="Mereny Z."/>
            <person name="Hegedus B."/>
            <person name="Baldrian P."/>
            <person name="Stursova M."/>
            <person name="Weitz H."/>
            <person name="Taylor A."/>
            <person name="Grigoriev I.V."/>
            <person name="Nagy L.G."/>
            <person name="Martin F."/>
            <person name="Kauserud H."/>
        </authorList>
    </citation>
    <scope>NUCLEOTIDE SEQUENCE</scope>
    <source>
        <strain evidence="2">CBHHK200</strain>
    </source>
</reference>
<dbReference type="Proteomes" id="UP001218188">
    <property type="component" value="Unassembled WGS sequence"/>
</dbReference>
<evidence type="ECO:0000313" key="3">
    <source>
        <dbReference type="Proteomes" id="UP001218188"/>
    </source>
</evidence>
<feature type="region of interest" description="Disordered" evidence="1">
    <location>
        <begin position="108"/>
        <end position="262"/>
    </location>
</feature>
<organism evidence="2 3">
    <name type="scientific">Mycena alexandri</name>
    <dbReference type="NCBI Taxonomy" id="1745969"/>
    <lineage>
        <taxon>Eukaryota</taxon>
        <taxon>Fungi</taxon>
        <taxon>Dikarya</taxon>
        <taxon>Basidiomycota</taxon>
        <taxon>Agaricomycotina</taxon>
        <taxon>Agaricomycetes</taxon>
        <taxon>Agaricomycetidae</taxon>
        <taxon>Agaricales</taxon>
        <taxon>Marasmiineae</taxon>
        <taxon>Mycenaceae</taxon>
        <taxon>Mycena</taxon>
    </lineage>
</organism>
<feature type="compositionally biased region" description="Basic residues" evidence="1">
    <location>
        <begin position="235"/>
        <end position="254"/>
    </location>
</feature>
<protein>
    <submittedName>
        <fullName evidence="2">Uncharacterized protein</fullName>
    </submittedName>
</protein>
<dbReference type="EMBL" id="JARJCM010000069">
    <property type="protein sequence ID" value="KAJ7032863.1"/>
    <property type="molecule type" value="Genomic_DNA"/>
</dbReference>
<evidence type="ECO:0000256" key="1">
    <source>
        <dbReference type="SAM" id="MobiDB-lite"/>
    </source>
</evidence>
<accession>A0AAD6SS45</accession>
<feature type="compositionally biased region" description="Polar residues" evidence="1">
    <location>
        <begin position="203"/>
        <end position="234"/>
    </location>
</feature>
<feature type="compositionally biased region" description="Polar residues" evidence="1">
    <location>
        <begin position="143"/>
        <end position="154"/>
    </location>
</feature>
<gene>
    <name evidence="2" type="ORF">C8F04DRAFT_1235051</name>
</gene>
<proteinExistence type="predicted"/>
<name>A0AAD6SS45_9AGAR</name>
<feature type="compositionally biased region" description="Basic and acidic residues" evidence="1">
    <location>
        <begin position="155"/>
        <end position="165"/>
    </location>
</feature>
<evidence type="ECO:0000313" key="2">
    <source>
        <dbReference type="EMBL" id="KAJ7032863.1"/>
    </source>
</evidence>